<protein>
    <submittedName>
        <fullName evidence="1">Uncharacterized protein</fullName>
    </submittedName>
</protein>
<evidence type="ECO:0000313" key="1">
    <source>
        <dbReference type="EMBL" id="GGF79471.1"/>
    </source>
</evidence>
<dbReference type="Proteomes" id="UP000640509">
    <property type="component" value="Unassembled WGS sequence"/>
</dbReference>
<accession>A0ABQ1VM07</accession>
<organism evidence="1 2">
    <name type="scientific">Paracoccus acridae</name>
    <dbReference type="NCBI Taxonomy" id="1795310"/>
    <lineage>
        <taxon>Bacteria</taxon>
        <taxon>Pseudomonadati</taxon>
        <taxon>Pseudomonadota</taxon>
        <taxon>Alphaproteobacteria</taxon>
        <taxon>Rhodobacterales</taxon>
        <taxon>Paracoccaceae</taxon>
        <taxon>Paracoccus</taxon>
    </lineage>
</organism>
<dbReference type="EMBL" id="BMIV01000023">
    <property type="protein sequence ID" value="GGF79471.1"/>
    <property type="molecule type" value="Genomic_DNA"/>
</dbReference>
<reference evidence="2" key="1">
    <citation type="journal article" date="2019" name="Int. J. Syst. Evol. Microbiol.">
        <title>The Global Catalogue of Microorganisms (GCM) 10K type strain sequencing project: providing services to taxonomists for standard genome sequencing and annotation.</title>
        <authorList>
            <consortium name="The Broad Institute Genomics Platform"/>
            <consortium name="The Broad Institute Genome Sequencing Center for Infectious Disease"/>
            <person name="Wu L."/>
            <person name="Ma J."/>
        </authorList>
    </citation>
    <scope>NUCLEOTIDE SEQUENCE [LARGE SCALE GENOMIC DNA]</scope>
    <source>
        <strain evidence="2">CGMCC 1.15419</strain>
    </source>
</reference>
<proteinExistence type="predicted"/>
<sequence length="85" mass="8864">MTAQQGILDKVVRLGPVAGQGKGVTSQGRQQGKDRVAACHLIELDEADGGFLPARVEKSDTLFLEQPITDGGCSKAVAEMPGRTG</sequence>
<gene>
    <name evidence="1" type="ORF">GCM10011402_35150</name>
</gene>
<name>A0ABQ1VM07_9RHOB</name>
<evidence type="ECO:0000313" key="2">
    <source>
        <dbReference type="Proteomes" id="UP000640509"/>
    </source>
</evidence>
<comment type="caution">
    <text evidence="1">The sequence shown here is derived from an EMBL/GenBank/DDBJ whole genome shotgun (WGS) entry which is preliminary data.</text>
</comment>
<keyword evidence="2" id="KW-1185">Reference proteome</keyword>